<comment type="similarity">
    <text evidence="3">Belongs to the methyl-accepting chemotaxis (MCP) protein family.</text>
</comment>
<evidence type="ECO:0000256" key="1">
    <source>
        <dbReference type="ARBA" id="ARBA00004370"/>
    </source>
</evidence>
<evidence type="ECO:0000256" key="4">
    <source>
        <dbReference type="PROSITE-ProRule" id="PRU00284"/>
    </source>
</evidence>
<evidence type="ECO:0000256" key="5">
    <source>
        <dbReference type="SAM" id="Coils"/>
    </source>
</evidence>
<dbReference type="SMART" id="SM00304">
    <property type="entry name" value="HAMP"/>
    <property type="match status" value="1"/>
</dbReference>
<protein>
    <submittedName>
        <fullName evidence="9">Methyl-accepting chemotaxis sensory transducer</fullName>
    </submittedName>
</protein>
<keyword evidence="10" id="KW-1185">Reference proteome</keyword>
<dbReference type="KEGG" id="glo:Glov_0932"/>
<keyword evidence="2 4" id="KW-0807">Transducer</keyword>
<dbReference type="Pfam" id="PF00672">
    <property type="entry name" value="HAMP"/>
    <property type="match status" value="1"/>
</dbReference>
<dbReference type="AlphaFoldDB" id="B3E5I4"/>
<feature type="domain" description="Methyl-accepting transducer" evidence="7">
    <location>
        <begin position="264"/>
        <end position="500"/>
    </location>
</feature>
<evidence type="ECO:0000313" key="10">
    <source>
        <dbReference type="Proteomes" id="UP000002420"/>
    </source>
</evidence>
<organism evidence="9 10">
    <name type="scientific">Trichlorobacter lovleyi (strain ATCC BAA-1151 / DSM 17278 / SZ)</name>
    <name type="common">Geobacter lovleyi</name>
    <dbReference type="NCBI Taxonomy" id="398767"/>
    <lineage>
        <taxon>Bacteria</taxon>
        <taxon>Pseudomonadati</taxon>
        <taxon>Thermodesulfobacteriota</taxon>
        <taxon>Desulfuromonadia</taxon>
        <taxon>Geobacterales</taxon>
        <taxon>Geobacteraceae</taxon>
        <taxon>Trichlorobacter</taxon>
    </lineage>
</organism>
<dbReference type="GO" id="GO:0006935">
    <property type="term" value="P:chemotaxis"/>
    <property type="evidence" value="ECO:0007669"/>
    <property type="project" value="InterPro"/>
</dbReference>
<dbReference type="GO" id="GO:0007165">
    <property type="term" value="P:signal transduction"/>
    <property type="evidence" value="ECO:0007669"/>
    <property type="project" value="UniProtKB-KW"/>
</dbReference>
<dbReference type="InterPro" id="IPR024478">
    <property type="entry name" value="HlyB_4HB_MCP"/>
</dbReference>
<reference evidence="9 10" key="1">
    <citation type="submission" date="2008-05" db="EMBL/GenBank/DDBJ databases">
        <title>Complete sequence of chromosome of Geobacter lovleyi SZ.</title>
        <authorList>
            <consortium name="US DOE Joint Genome Institute"/>
            <person name="Lucas S."/>
            <person name="Copeland A."/>
            <person name="Lapidus A."/>
            <person name="Glavina del Rio T."/>
            <person name="Dalin E."/>
            <person name="Tice H."/>
            <person name="Bruce D."/>
            <person name="Goodwin L."/>
            <person name="Pitluck S."/>
            <person name="Chertkov O."/>
            <person name="Meincke L."/>
            <person name="Brettin T."/>
            <person name="Detter J.C."/>
            <person name="Han C."/>
            <person name="Tapia R."/>
            <person name="Kuske C.R."/>
            <person name="Schmutz J."/>
            <person name="Larimer F."/>
            <person name="Land M."/>
            <person name="Hauser L."/>
            <person name="Kyrpides N."/>
            <person name="Mikhailova N."/>
            <person name="Sung Y."/>
            <person name="Fletcher K.E."/>
            <person name="Ritalahti K.M."/>
            <person name="Loeffler F.E."/>
            <person name="Richardson P."/>
        </authorList>
    </citation>
    <scope>NUCLEOTIDE SEQUENCE [LARGE SCALE GENOMIC DNA]</scope>
    <source>
        <strain evidence="10">ATCC BAA-1151 / DSM 17278 / SZ</strain>
    </source>
</reference>
<dbReference type="PROSITE" id="PS50111">
    <property type="entry name" value="CHEMOTAXIS_TRANSDUC_2"/>
    <property type="match status" value="1"/>
</dbReference>
<keyword evidence="6" id="KW-0472">Membrane</keyword>
<dbReference type="PANTHER" id="PTHR32089:SF112">
    <property type="entry name" value="LYSOZYME-LIKE PROTEIN-RELATED"/>
    <property type="match status" value="1"/>
</dbReference>
<gene>
    <name evidence="9" type="ordered locus">Glov_0932</name>
</gene>
<feature type="domain" description="HAMP" evidence="8">
    <location>
        <begin position="205"/>
        <end position="259"/>
    </location>
</feature>
<keyword evidence="5" id="KW-0175">Coiled coil</keyword>
<dbReference type="STRING" id="398767.Glov_0932"/>
<evidence type="ECO:0000256" key="3">
    <source>
        <dbReference type="ARBA" id="ARBA00029447"/>
    </source>
</evidence>
<evidence type="ECO:0000256" key="6">
    <source>
        <dbReference type="SAM" id="Phobius"/>
    </source>
</evidence>
<evidence type="ECO:0000259" key="8">
    <source>
        <dbReference type="PROSITE" id="PS50885"/>
    </source>
</evidence>
<dbReference type="FunFam" id="1.10.287.950:FF:000001">
    <property type="entry name" value="Methyl-accepting chemotaxis sensory transducer"/>
    <property type="match status" value="1"/>
</dbReference>
<dbReference type="InterPro" id="IPR004089">
    <property type="entry name" value="MCPsignal_dom"/>
</dbReference>
<dbReference type="SMART" id="SM00283">
    <property type="entry name" value="MA"/>
    <property type="match status" value="1"/>
</dbReference>
<dbReference type="CDD" id="cd06225">
    <property type="entry name" value="HAMP"/>
    <property type="match status" value="1"/>
</dbReference>
<dbReference type="InterPro" id="IPR004090">
    <property type="entry name" value="Chemotax_Me-accpt_rcpt"/>
</dbReference>
<dbReference type="Pfam" id="PF00015">
    <property type="entry name" value="MCPsignal"/>
    <property type="match status" value="1"/>
</dbReference>
<dbReference type="CDD" id="cd11386">
    <property type="entry name" value="MCP_signal"/>
    <property type="match status" value="1"/>
</dbReference>
<dbReference type="Gene3D" id="1.10.287.950">
    <property type="entry name" value="Methyl-accepting chemotaxis protein"/>
    <property type="match status" value="1"/>
</dbReference>
<dbReference type="OrthoDB" id="9791237at2"/>
<comment type="subcellular location">
    <subcellularLocation>
        <location evidence="1">Membrane</location>
    </subcellularLocation>
</comment>
<dbReference type="RefSeq" id="WP_012469005.1">
    <property type="nucleotide sequence ID" value="NC_010814.1"/>
</dbReference>
<dbReference type="GO" id="GO:0016020">
    <property type="term" value="C:membrane"/>
    <property type="evidence" value="ECO:0007669"/>
    <property type="project" value="UniProtKB-SubCell"/>
</dbReference>
<feature type="transmembrane region" description="Helical" evidence="6">
    <location>
        <begin position="180"/>
        <end position="203"/>
    </location>
</feature>
<feature type="transmembrane region" description="Helical" evidence="6">
    <location>
        <begin position="6"/>
        <end position="30"/>
    </location>
</feature>
<feature type="coiled-coil region" evidence="5">
    <location>
        <begin position="77"/>
        <end position="104"/>
    </location>
</feature>
<name>B3E5I4_TRIL1</name>
<proteinExistence type="inferred from homology"/>
<dbReference type="InterPro" id="IPR003660">
    <property type="entry name" value="HAMP_dom"/>
</dbReference>
<dbReference type="HOGENOM" id="CLU_000445_107_27_7"/>
<accession>B3E5I4</accession>
<dbReference type="PRINTS" id="PR00260">
    <property type="entry name" value="CHEMTRNSDUCR"/>
</dbReference>
<keyword evidence="6" id="KW-1133">Transmembrane helix</keyword>
<dbReference type="PROSITE" id="PS50885">
    <property type="entry name" value="HAMP"/>
    <property type="match status" value="1"/>
</dbReference>
<evidence type="ECO:0000256" key="2">
    <source>
        <dbReference type="ARBA" id="ARBA00023224"/>
    </source>
</evidence>
<evidence type="ECO:0000313" key="9">
    <source>
        <dbReference type="EMBL" id="ACD94655.1"/>
    </source>
</evidence>
<dbReference type="EMBL" id="CP001089">
    <property type="protein sequence ID" value="ACD94655.1"/>
    <property type="molecule type" value="Genomic_DNA"/>
</dbReference>
<dbReference type="SUPFAM" id="SSF58104">
    <property type="entry name" value="Methyl-accepting chemotaxis protein (MCP) signaling domain"/>
    <property type="match status" value="1"/>
</dbReference>
<dbReference type="PANTHER" id="PTHR32089">
    <property type="entry name" value="METHYL-ACCEPTING CHEMOTAXIS PROTEIN MCPB"/>
    <property type="match status" value="1"/>
</dbReference>
<keyword evidence="6" id="KW-0812">Transmembrane</keyword>
<dbReference type="eggNOG" id="COG0840">
    <property type="taxonomic scope" value="Bacteria"/>
</dbReference>
<evidence type="ECO:0000259" key="7">
    <source>
        <dbReference type="PROSITE" id="PS50111"/>
    </source>
</evidence>
<dbReference type="GO" id="GO:0004888">
    <property type="term" value="F:transmembrane signaling receptor activity"/>
    <property type="evidence" value="ECO:0007669"/>
    <property type="project" value="InterPro"/>
</dbReference>
<sequence>MSIATRLMLIGTSVSAIFIAALVVSVFGLFSIRSVAERSLAVELETLLLIKEMHGAALQSGQATRNILLNPGDTKAMENYRTALAAANRTLEQLQGRFAAVSSQDAALRKLTTAWKDNTALKEQIIALSGAADLAAAKTILLTRETPQWRQVKELLLQIEQQQREKLATSRTGVSSRVTMVIRIVVVCLIVGLMAAVGAQLLITRLLTRRLHAITEGLHALTHGGGDLTRDFTVSGKDDIARLTEGINTLVAWLREMVSTLYQQGEQVAVKVCEMSRTTRETVQTAEQQKTEAVAVAVAAEEMASTLNGVANNTHSAADVASSVNNSANSGMQAVEKACDCMEDIKQSVEVTRATVERLTRSSEKIGEIAGLIEDIADQTNLLALNAAIEAARAGEQGRGFAVVADEVKNLSSKTAASTREISGIISAIRQESRQAVQAMHDEYVRVEDGVATARAAREGLIQILQLAGESTDMINQIATATEEQSVVTSEITDKIQHISGMAQDVNQEMLATEKTLLGLSEVAELIFSSVGSFSVGTYHDQKRAIALAFRDRVVEALEQAVDRGEISQEQLFSRNYLPIPKTDPPKYTTAYDALFEKIISPIQEEVIAANPDLATSTVFDDQGYLPCHLKKFSKPLTGNKEIDQVQNRTKLIFTDRTSVRACKNTNPFLLQTFMRVSGEVIIDLACPVFIRGRHWGAVRIGYSPCG</sequence>
<dbReference type="Pfam" id="PF12729">
    <property type="entry name" value="4HB_MCP_1"/>
    <property type="match status" value="1"/>
</dbReference>
<dbReference type="Proteomes" id="UP000002420">
    <property type="component" value="Chromosome"/>
</dbReference>